<dbReference type="PANTHER" id="PTHR30478:SF0">
    <property type="entry name" value="BETA SLIDING CLAMP"/>
    <property type="match status" value="1"/>
</dbReference>
<accession>A0A2M8L5M4</accession>
<dbReference type="PANTHER" id="PTHR30478">
    <property type="entry name" value="DNA POLYMERASE III SUBUNIT BETA"/>
    <property type="match status" value="1"/>
</dbReference>
<evidence type="ECO:0000256" key="3">
    <source>
        <dbReference type="ARBA" id="ARBA00022490"/>
    </source>
</evidence>
<keyword evidence="3 9" id="KW-0963">Cytoplasm</keyword>
<reference evidence="14" key="1">
    <citation type="submission" date="2017-09" db="EMBL/GenBank/DDBJ databases">
        <title>Depth-based differentiation of microbial function through sediment-hosted aquifers and enrichment of novel symbionts in the deep terrestrial subsurface.</title>
        <authorList>
            <person name="Probst A.J."/>
            <person name="Ladd B."/>
            <person name="Jarett J.K."/>
            <person name="Geller-Mcgrath D.E."/>
            <person name="Sieber C.M.K."/>
            <person name="Emerson J.B."/>
            <person name="Anantharaman K."/>
            <person name="Thomas B.C."/>
            <person name="Malmstrom R."/>
            <person name="Stieglmeier M."/>
            <person name="Klingl A."/>
            <person name="Woyke T."/>
            <person name="Ryan C.M."/>
            <person name="Banfield J.F."/>
        </authorList>
    </citation>
    <scope>NUCLEOTIDE SEQUENCE [LARGE SCALE GENOMIC DNA]</scope>
</reference>
<proteinExistence type="inferred from homology"/>
<dbReference type="Pfam" id="PF00712">
    <property type="entry name" value="DNA_pol3_beta"/>
    <property type="match status" value="1"/>
</dbReference>
<organism evidence="13 14">
    <name type="scientific">Candidatus Shapirobacteria bacterium CG10_big_fil_rev_8_21_14_0_10_38_14</name>
    <dbReference type="NCBI Taxonomy" id="1974483"/>
    <lineage>
        <taxon>Bacteria</taxon>
        <taxon>Candidatus Shapironibacteriota</taxon>
    </lineage>
</organism>
<name>A0A2M8L5M4_9BACT</name>
<dbReference type="SUPFAM" id="SSF55979">
    <property type="entry name" value="DNA clamp"/>
    <property type="match status" value="3"/>
</dbReference>
<evidence type="ECO:0000313" key="14">
    <source>
        <dbReference type="Proteomes" id="UP000229500"/>
    </source>
</evidence>
<dbReference type="GO" id="GO:0005737">
    <property type="term" value="C:cytoplasm"/>
    <property type="evidence" value="ECO:0007669"/>
    <property type="project" value="UniProtKB-SubCell"/>
</dbReference>
<dbReference type="GO" id="GO:0006271">
    <property type="term" value="P:DNA strand elongation involved in DNA replication"/>
    <property type="evidence" value="ECO:0007669"/>
    <property type="project" value="TreeGrafter"/>
</dbReference>
<evidence type="ECO:0000259" key="10">
    <source>
        <dbReference type="Pfam" id="PF00712"/>
    </source>
</evidence>
<dbReference type="EMBL" id="PFEL01000062">
    <property type="protein sequence ID" value="PJE69096.1"/>
    <property type="molecule type" value="Genomic_DNA"/>
</dbReference>
<sequence length="373" mass="41473">MKLEILQENLAKSLSIVSRIISSRAQLPILNNVLLSTDRGRLKISATNLETGINFWIGAKIEKEGIVSIPAKVLTEFVSSLPPEKVQLESKQDGLKITCGSYQAEFVGLPASEFPPIPFLKEKPTLIINHLIEAIPQVVFAAAQDESRPVLAGVFLKIIGQELILAATDGYRLSKKKIVGFKEMEKIKELEKGLIIPNWALSEVARIAGEKEEEKKLGLNISPQSKQIIFAIDEAEIISQLIEGEFPEFEKVIPDKTETKLIIEKEALLRAVRIASIFARESANIIKFEIQNEKLEISANTAQVGSNVSEIEVKTEGKKNRIAFNSRYLLDFLNSVDSEQISFEMSTSLNPGVFKTVGDKTLLHIIMPVRIQE</sequence>
<dbReference type="AlphaFoldDB" id="A0A2M8L5M4"/>
<dbReference type="SMART" id="SM00480">
    <property type="entry name" value="POL3Bc"/>
    <property type="match status" value="1"/>
</dbReference>
<dbReference type="InterPro" id="IPR022634">
    <property type="entry name" value="DNA_polIII_beta_N"/>
</dbReference>
<comment type="subcellular location">
    <subcellularLocation>
        <location evidence="1 9">Cytoplasm</location>
    </subcellularLocation>
</comment>
<comment type="function">
    <text evidence="9">Confers DNA tethering and processivity to DNA polymerases and other proteins. Acts as a clamp, forming a ring around DNA (a reaction catalyzed by the clamp-loading complex) which diffuses in an ATP-independent manner freely and bidirectionally along dsDNA. Initially characterized for its ability to contact the catalytic subunit of DNA polymerase III (Pol III), a complex, multichain enzyme responsible for most of the replicative synthesis in bacteria; Pol III exhibits 3'-5' exonuclease proofreading activity. The beta chain is required for initiation of replication as well as for processivity of DNA replication.</text>
</comment>
<dbReference type="PIRSF" id="PIRSF000804">
    <property type="entry name" value="DNA_pol_III_b"/>
    <property type="match status" value="1"/>
</dbReference>
<feature type="domain" description="DNA polymerase III beta sliding clamp N-terminal" evidence="10">
    <location>
        <begin position="1"/>
        <end position="117"/>
    </location>
</feature>
<dbReference type="GO" id="GO:0008408">
    <property type="term" value="F:3'-5' exonuclease activity"/>
    <property type="evidence" value="ECO:0007669"/>
    <property type="project" value="InterPro"/>
</dbReference>
<dbReference type="Pfam" id="PF02767">
    <property type="entry name" value="DNA_pol3_beta_2"/>
    <property type="match status" value="1"/>
</dbReference>
<dbReference type="Pfam" id="PF02768">
    <property type="entry name" value="DNA_pol3_beta_3"/>
    <property type="match status" value="1"/>
</dbReference>
<evidence type="ECO:0000259" key="12">
    <source>
        <dbReference type="Pfam" id="PF02768"/>
    </source>
</evidence>
<dbReference type="GO" id="GO:0003677">
    <property type="term" value="F:DNA binding"/>
    <property type="evidence" value="ECO:0007669"/>
    <property type="project" value="UniProtKB-UniRule"/>
</dbReference>
<keyword evidence="6 9" id="KW-0235">DNA replication</keyword>
<keyword evidence="8" id="KW-0238">DNA-binding</keyword>
<evidence type="ECO:0000256" key="7">
    <source>
        <dbReference type="ARBA" id="ARBA00022932"/>
    </source>
</evidence>
<evidence type="ECO:0000256" key="4">
    <source>
        <dbReference type="ARBA" id="ARBA00022679"/>
    </source>
</evidence>
<dbReference type="Proteomes" id="UP000229500">
    <property type="component" value="Unassembled WGS sequence"/>
</dbReference>
<gene>
    <name evidence="13" type="primary">dnaN</name>
    <name evidence="13" type="ORF">COU96_01630</name>
</gene>
<dbReference type="InterPro" id="IPR022635">
    <property type="entry name" value="DNA_polIII_beta_C"/>
</dbReference>
<keyword evidence="7 9" id="KW-0239">DNA-directed DNA polymerase</keyword>
<dbReference type="InterPro" id="IPR001001">
    <property type="entry name" value="DNA_polIII_beta"/>
</dbReference>
<evidence type="ECO:0000313" key="13">
    <source>
        <dbReference type="EMBL" id="PJE69096.1"/>
    </source>
</evidence>
<comment type="similarity">
    <text evidence="2 9">Belongs to the beta sliding clamp family.</text>
</comment>
<dbReference type="Gene3D" id="3.10.150.10">
    <property type="entry name" value="DNA Polymerase III, subunit A, domain 2"/>
    <property type="match status" value="1"/>
</dbReference>
<dbReference type="InterPro" id="IPR022637">
    <property type="entry name" value="DNA_polIII_beta_cen"/>
</dbReference>
<keyword evidence="5 9" id="KW-0548">Nucleotidyltransferase</keyword>
<dbReference type="GO" id="GO:0009360">
    <property type="term" value="C:DNA polymerase III complex"/>
    <property type="evidence" value="ECO:0007669"/>
    <property type="project" value="InterPro"/>
</dbReference>
<evidence type="ECO:0000259" key="11">
    <source>
        <dbReference type="Pfam" id="PF02767"/>
    </source>
</evidence>
<evidence type="ECO:0000256" key="2">
    <source>
        <dbReference type="ARBA" id="ARBA00010752"/>
    </source>
</evidence>
<dbReference type="NCBIfam" id="TIGR00663">
    <property type="entry name" value="dnan"/>
    <property type="match status" value="1"/>
</dbReference>
<dbReference type="CDD" id="cd00140">
    <property type="entry name" value="beta_clamp"/>
    <property type="match status" value="1"/>
</dbReference>
<dbReference type="GO" id="GO:0003887">
    <property type="term" value="F:DNA-directed DNA polymerase activity"/>
    <property type="evidence" value="ECO:0007669"/>
    <property type="project" value="UniProtKB-UniRule"/>
</dbReference>
<evidence type="ECO:0000256" key="8">
    <source>
        <dbReference type="ARBA" id="ARBA00023125"/>
    </source>
</evidence>
<evidence type="ECO:0000256" key="9">
    <source>
        <dbReference type="PIRNR" id="PIRNR000804"/>
    </source>
</evidence>
<dbReference type="InterPro" id="IPR046938">
    <property type="entry name" value="DNA_clamp_sf"/>
</dbReference>
<protein>
    <recommendedName>
        <fullName evidence="9">Beta sliding clamp</fullName>
    </recommendedName>
</protein>
<dbReference type="Gene3D" id="3.70.10.10">
    <property type="match status" value="1"/>
</dbReference>
<evidence type="ECO:0000256" key="6">
    <source>
        <dbReference type="ARBA" id="ARBA00022705"/>
    </source>
</evidence>
<feature type="domain" description="DNA polymerase III beta sliding clamp central" evidence="11">
    <location>
        <begin position="129"/>
        <end position="248"/>
    </location>
</feature>
<evidence type="ECO:0000256" key="1">
    <source>
        <dbReference type="ARBA" id="ARBA00004496"/>
    </source>
</evidence>
<feature type="domain" description="DNA polymerase III beta sliding clamp C-terminal" evidence="12">
    <location>
        <begin position="251"/>
        <end position="370"/>
    </location>
</feature>
<keyword evidence="4 9" id="KW-0808">Transferase</keyword>
<comment type="subunit">
    <text evidence="9">Forms a ring-shaped head-to-tail homodimer around DNA.</text>
</comment>
<evidence type="ECO:0000256" key="5">
    <source>
        <dbReference type="ARBA" id="ARBA00022695"/>
    </source>
</evidence>
<comment type="caution">
    <text evidence="13">The sequence shown here is derived from an EMBL/GenBank/DDBJ whole genome shotgun (WGS) entry which is preliminary data.</text>
</comment>